<organism evidence="2 3">
    <name type="scientific">Candidatus Phytoplasma pruni</name>
    <dbReference type="NCBI Taxonomy" id="479893"/>
    <lineage>
        <taxon>Bacteria</taxon>
        <taxon>Bacillati</taxon>
        <taxon>Mycoplasmatota</taxon>
        <taxon>Mollicutes</taxon>
        <taxon>Acholeplasmatales</taxon>
        <taxon>Acholeplasmataceae</taxon>
        <taxon>Candidatus Phytoplasma</taxon>
        <taxon>16SrIII (X-disease group)</taxon>
    </lineage>
</organism>
<dbReference type="Proteomes" id="UP000568109">
    <property type="component" value="Unassembled WGS sequence"/>
</dbReference>
<keyword evidence="3" id="KW-1185">Reference proteome</keyword>
<dbReference type="EMBL" id="JABUOH010000013">
    <property type="protein sequence ID" value="NWN45549.1"/>
    <property type="molecule type" value="Genomic_DNA"/>
</dbReference>
<name>A0A851HJC8_9MOLU</name>
<feature type="compositionally biased region" description="Polar residues" evidence="1">
    <location>
        <begin position="342"/>
        <end position="356"/>
    </location>
</feature>
<feature type="non-terminal residue" evidence="2">
    <location>
        <position position="470"/>
    </location>
</feature>
<feature type="compositionally biased region" description="Basic and acidic residues" evidence="1">
    <location>
        <begin position="450"/>
        <end position="470"/>
    </location>
</feature>
<sequence length="470" mass="53500">MISKIKFKKFIKSQFRKIISFFLFLTIFILAFNCHLLPVSVGFDPAGGYKYGNNQNDGSSSPTREATTPTKKEASKEKKKTQTNSPKKLTRTSSNGTNSSKWRGIMPTSSVTIPSLKPKKSQMSTEQSEEIQEFKEKIKELIQNDIFLKMLEVKNGKNLTGRTPEQQAEFNRQLALEIKMIDAIDSEVKLANYLKKNKFISDFVLEKLDYQRQQFYASALNLVTQDLTKKQNLTNLKGVLEEKWKTINQYNRILPKKKLSDVLQKTDLGKIECENPDKPTILEVSNAISKRNPDLLMNKVEITFSRSMPTTKARVQVVKTNSKYFNSNTISVYYTTTAKTQTQNNETLEQLSTPNSEENNEQQEQQCSMFSEEEINGHNNGQNDSETTTEETNEQLTDEIEGQEDQENGQEEHDEDNENDEEEGDGTVVDTQPEDSTPGKNEPVSDSQSDEVKTETKPEDSQTDEVKPVD</sequence>
<feature type="region of interest" description="Disordered" evidence="1">
    <location>
        <begin position="342"/>
        <end position="470"/>
    </location>
</feature>
<dbReference type="AlphaFoldDB" id="A0A851HJC8"/>
<evidence type="ECO:0000256" key="1">
    <source>
        <dbReference type="SAM" id="MobiDB-lite"/>
    </source>
</evidence>
<protein>
    <submittedName>
        <fullName evidence="2">Uncharacterized protein</fullName>
    </submittedName>
</protein>
<gene>
    <name evidence="2" type="ORF">HR065_00420</name>
</gene>
<accession>A0A851HJC8</accession>
<feature type="compositionally biased region" description="Polar residues" evidence="1">
    <location>
        <begin position="84"/>
        <end position="105"/>
    </location>
</feature>
<evidence type="ECO:0000313" key="3">
    <source>
        <dbReference type="Proteomes" id="UP000568109"/>
    </source>
</evidence>
<reference evidence="2 3" key="1">
    <citation type="submission" date="2020-06" db="EMBL/GenBank/DDBJ databases">
        <title>Draft genome sequence of Candidatus Phytoplasma pruni (X-disease group, subgroup 16SrIII-B) strain ChTDIII from Argentina.</title>
        <authorList>
            <person name="Fernandez F.D."/>
            <person name="Zuebert C."/>
            <person name="Huettel B."/>
            <person name="Kube M."/>
            <person name="Conci L.R."/>
        </authorList>
    </citation>
    <scope>NUCLEOTIDE SEQUENCE [LARGE SCALE GENOMIC DNA]</scope>
    <source>
        <strain evidence="2 3">ChTDIII</strain>
    </source>
</reference>
<comment type="caution">
    <text evidence="2">The sequence shown here is derived from an EMBL/GenBank/DDBJ whole genome shotgun (WGS) entry which is preliminary data.</text>
</comment>
<proteinExistence type="predicted"/>
<feature type="compositionally biased region" description="Polar residues" evidence="1">
    <location>
        <begin position="52"/>
        <end position="64"/>
    </location>
</feature>
<evidence type="ECO:0000313" key="2">
    <source>
        <dbReference type="EMBL" id="NWN45549.1"/>
    </source>
</evidence>
<feature type="compositionally biased region" description="Acidic residues" evidence="1">
    <location>
        <begin position="387"/>
        <end position="425"/>
    </location>
</feature>
<feature type="region of interest" description="Disordered" evidence="1">
    <location>
        <begin position="52"/>
        <end position="105"/>
    </location>
</feature>
<feature type="compositionally biased region" description="Polar residues" evidence="1">
    <location>
        <begin position="434"/>
        <end position="447"/>
    </location>
</feature>